<keyword evidence="3" id="KW-1185">Reference proteome</keyword>
<feature type="region of interest" description="Disordered" evidence="1">
    <location>
        <begin position="1"/>
        <end position="21"/>
    </location>
</feature>
<gene>
    <name evidence="2" type="ORF">EW146_g6458</name>
</gene>
<evidence type="ECO:0000313" key="2">
    <source>
        <dbReference type="EMBL" id="THH13790.1"/>
    </source>
</evidence>
<dbReference type="AlphaFoldDB" id="A0A4S4LU55"/>
<dbReference type="InterPro" id="IPR036236">
    <property type="entry name" value="Znf_C2H2_sf"/>
</dbReference>
<dbReference type="EMBL" id="SGPL01000325">
    <property type="protein sequence ID" value="THH13790.1"/>
    <property type="molecule type" value="Genomic_DNA"/>
</dbReference>
<evidence type="ECO:0000256" key="1">
    <source>
        <dbReference type="SAM" id="MobiDB-lite"/>
    </source>
</evidence>
<accession>A0A4S4LU55</accession>
<comment type="caution">
    <text evidence="2">The sequence shown here is derived from an EMBL/GenBank/DDBJ whole genome shotgun (WGS) entry which is preliminary data.</text>
</comment>
<evidence type="ECO:0008006" key="4">
    <source>
        <dbReference type="Google" id="ProtNLM"/>
    </source>
</evidence>
<evidence type="ECO:0000313" key="3">
    <source>
        <dbReference type="Proteomes" id="UP000310158"/>
    </source>
</evidence>
<sequence length="361" mass="39474">MITTSAPNTSSLSQMDPSKPTAGGMVMATFKDIFTAYPIPPNFRRSQPWMPPLPHAAPLPWVATLSRARFIPLSNAAAPSFTRDIVVQPAVEPPYTTIATLSATATPLNLAEDQPMMNAPPLTAGAYTMAPNTSSATAMSGSSNTASSLRHRLPEVISRPASHLHISLHTIAITDSTDGKAEDDSLAISGEDAVVQNWFTQDQDHKTNNVISPDDIFEQDIPETVTGTISPSALGLGGIDTILGHSESNIHEPVQVLSYPSPTPSPEAPLPELLHMQQITILEVQPPQTAEEMAEAYPYRYCLECKILYSTKFALKRHLEETRIHDAVEEFWCEWCDKGFLREYTMAAHMDRCRRRGGGQP</sequence>
<feature type="compositionally biased region" description="Polar residues" evidence="1">
    <location>
        <begin position="1"/>
        <end position="16"/>
    </location>
</feature>
<dbReference type="Proteomes" id="UP000310158">
    <property type="component" value="Unassembled WGS sequence"/>
</dbReference>
<dbReference type="OrthoDB" id="6077919at2759"/>
<protein>
    <recommendedName>
        <fullName evidence="4">C2H2-type domain-containing protein</fullName>
    </recommendedName>
</protein>
<proteinExistence type="predicted"/>
<organism evidence="2 3">
    <name type="scientific">Bondarzewia mesenterica</name>
    <dbReference type="NCBI Taxonomy" id="1095465"/>
    <lineage>
        <taxon>Eukaryota</taxon>
        <taxon>Fungi</taxon>
        <taxon>Dikarya</taxon>
        <taxon>Basidiomycota</taxon>
        <taxon>Agaricomycotina</taxon>
        <taxon>Agaricomycetes</taxon>
        <taxon>Russulales</taxon>
        <taxon>Bondarzewiaceae</taxon>
        <taxon>Bondarzewia</taxon>
    </lineage>
</organism>
<name>A0A4S4LU55_9AGAM</name>
<dbReference type="Gene3D" id="3.30.160.60">
    <property type="entry name" value="Classic Zinc Finger"/>
    <property type="match status" value="1"/>
</dbReference>
<dbReference type="SUPFAM" id="SSF57667">
    <property type="entry name" value="beta-beta-alpha zinc fingers"/>
    <property type="match status" value="1"/>
</dbReference>
<reference evidence="2 3" key="1">
    <citation type="submission" date="2019-02" db="EMBL/GenBank/DDBJ databases">
        <title>Genome sequencing of the rare red list fungi Bondarzewia mesenterica.</title>
        <authorList>
            <person name="Buettner E."/>
            <person name="Kellner H."/>
        </authorList>
    </citation>
    <scope>NUCLEOTIDE SEQUENCE [LARGE SCALE GENOMIC DNA]</scope>
    <source>
        <strain evidence="2 3">DSM 108281</strain>
    </source>
</reference>